<dbReference type="CDD" id="cd04301">
    <property type="entry name" value="NAT_SF"/>
    <property type="match status" value="1"/>
</dbReference>
<reference evidence="3" key="1">
    <citation type="journal article" date="2019" name="Int. J. Syst. Evol. Microbiol.">
        <title>The Global Catalogue of Microorganisms (GCM) 10K type strain sequencing project: providing services to taxonomists for standard genome sequencing and annotation.</title>
        <authorList>
            <consortium name="The Broad Institute Genomics Platform"/>
            <consortium name="The Broad Institute Genome Sequencing Center for Infectious Disease"/>
            <person name="Wu L."/>
            <person name="Ma J."/>
        </authorList>
    </citation>
    <scope>NUCLEOTIDE SEQUENCE [LARGE SCALE GENOMIC DNA]</scope>
    <source>
        <strain evidence="3">CCM 8897</strain>
    </source>
</reference>
<dbReference type="EMBL" id="JBHSSM010000029">
    <property type="protein sequence ID" value="MFC6316292.1"/>
    <property type="molecule type" value="Genomic_DNA"/>
</dbReference>
<feature type="domain" description="N-acetyltransferase" evidence="1">
    <location>
        <begin position="15"/>
        <end position="170"/>
    </location>
</feature>
<keyword evidence="2" id="KW-0808">Transferase</keyword>
<dbReference type="Gene3D" id="3.40.630.30">
    <property type="match status" value="1"/>
</dbReference>
<keyword evidence="3" id="KW-1185">Reference proteome</keyword>
<sequence>MTTTTATNSQTNASVIIRNEQSSDYQRVEDLTRAAFYNLYMPGCVEHYLVHVMRGTKDFIEPLDLVIELAGQVIGSIMYTRAWLTDDAGNVKPILTFGPLAVDPAFQRQGYGKMLIEASFNIARALGEDTVVIFGMPANYVARGFKCCRDLNVSLPDGSYPAAMMVKTLRPEVLGDRHWHYAESPVMAIAVADAEAFDNQLPAMAKHWQPSQEEFNIISRATITVLAE</sequence>
<protein>
    <submittedName>
        <fullName evidence="2">GNAT family N-acetyltransferase</fullName>
        <ecNumber evidence="2">2.3.-.-</ecNumber>
    </submittedName>
</protein>
<dbReference type="PROSITE" id="PS51186">
    <property type="entry name" value="GNAT"/>
    <property type="match status" value="1"/>
</dbReference>
<evidence type="ECO:0000259" key="1">
    <source>
        <dbReference type="PROSITE" id="PS51186"/>
    </source>
</evidence>
<dbReference type="Proteomes" id="UP001596310">
    <property type="component" value="Unassembled WGS sequence"/>
</dbReference>
<dbReference type="EC" id="2.3.-.-" evidence="2"/>
<dbReference type="InterPro" id="IPR000182">
    <property type="entry name" value="GNAT_dom"/>
</dbReference>
<dbReference type="SUPFAM" id="SSF55729">
    <property type="entry name" value="Acyl-CoA N-acyltransferases (Nat)"/>
    <property type="match status" value="1"/>
</dbReference>
<dbReference type="InterPro" id="IPR016181">
    <property type="entry name" value="Acyl_CoA_acyltransferase"/>
</dbReference>
<dbReference type="RefSeq" id="WP_125599145.1">
    <property type="nucleotide sequence ID" value="NZ_JBHSSM010000029.1"/>
</dbReference>
<accession>A0ABW1UQN4</accession>
<gene>
    <name evidence="2" type="ORF">ACFQHW_12035</name>
</gene>
<dbReference type="GO" id="GO:0016746">
    <property type="term" value="F:acyltransferase activity"/>
    <property type="evidence" value="ECO:0007669"/>
    <property type="project" value="UniProtKB-KW"/>
</dbReference>
<evidence type="ECO:0000313" key="2">
    <source>
        <dbReference type="EMBL" id="MFC6316292.1"/>
    </source>
</evidence>
<organism evidence="2 3">
    <name type="scientific">Lapidilactobacillus achengensis</name>
    <dbReference type="NCBI Taxonomy" id="2486000"/>
    <lineage>
        <taxon>Bacteria</taxon>
        <taxon>Bacillati</taxon>
        <taxon>Bacillota</taxon>
        <taxon>Bacilli</taxon>
        <taxon>Lactobacillales</taxon>
        <taxon>Lactobacillaceae</taxon>
        <taxon>Lapidilactobacillus</taxon>
    </lineage>
</organism>
<name>A0ABW1UQN4_9LACO</name>
<dbReference type="Pfam" id="PF00583">
    <property type="entry name" value="Acetyltransf_1"/>
    <property type="match status" value="1"/>
</dbReference>
<comment type="caution">
    <text evidence="2">The sequence shown here is derived from an EMBL/GenBank/DDBJ whole genome shotgun (WGS) entry which is preliminary data.</text>
</comment>
<keyword evidence="2" id="KW-0012">Acyltransferase</keyword>
<proteinExistence type="predicted"/>
<evidence type="ECO:0000313" key="3">
    <source>
        <dbReference type="Proteomes" id="UP001596310"/>
    </source>
</evidence>